<reference evidence="2" key="1">
    <citation type="journal article" date="2019" name="Int. J. Syst. Evol. Microbiol.">
        <title>The Global Catalogue of Microorganisms (GCM) 10K type strain sequencing project: providing services to taxonomists for standard genome sequencing and annotation.</title>
        <authorList>
            <consortium name="The Broad Institute Genomics Platform"/>
            <consortium name="The Broad Institute Genome Sequencing Center for Infectious Disease"/>
            <person name="Wu L."/>
            <person name="Ma J."/>
        </authorList>
    </citation>
    <scope>NUCLEOTIDE SEQUENCE [LARGE SCALE GENOMIC DNA]</scope>
    <source>
        <strain evidence="2">CGMCC 1.15474</strain>
    </source>
</reference>
<gene>
    <name evidence="1" type="ORF">ACFSKK_22575</name>
</gene>
<proteinExistence type="predicted"/>
<name>A0ABW5C6A3_9BACI</name>
<dbReference type="RefSeq" id="WP_098798163.1">
    <property type="nucleotide sequence ID" value="NZ_CP095551.1"/>
</dbReference>
<protein>
    <submittedName>
        <fullName evidence="1">Uncharacterized protein</fullName>
    </submittedName>
</protein>
<organism evidence="1 2">
    <name type="scientific">Metabacillus endolithicus</name>
    <dbReference type="NCBI Taxonomy" id="1535204"/>
    <lineage>
        <taxon>Bacteria</taxon>
        <taxon>Bacillati</taxon>
        <taxon>Bacillota</taxon>
        <taxon>Bacilli</taxon>
        <taxon>Bacillales</taxon>
        <taxon>Bacillaceae</taxon>
        <taxon>Metabacillus</taxon>
    </lineage>
</organism>
<keyword evidence="2" id="KW-1185">Reference proteome</keyword>
<evidence type="ECO:0000313" key="2">
    <source>
        <dbReference type="Proteomes" id="UP001597318"/>
    </source>
</evidence>
<dbReference type="EMBL" id="JBHUIK010000007">
    <property type="protein sequence ID" value="MFD2216465.1"/>
    <property type="molecule type" value="Genomic_DNA"/>
</dbReference>
<comment type="caution">
    <text evidence="1">The sequence shown here is derived from an EMBL/GenBank/DDBJ whole genome shotgun (WGS) entry which is preliminary data.</text>
</comment>
<sequence>MPNNRIKITINVKNSTKLTLEQALNYFHKHEFIQIYGIHRLIPLNTLIELLNISRSSFERTLFKNDYFKYYEITGENLPRNKYYVDQKDLLDFFVNHCNLNFNKIVYNDNGDKLVLHRLSKGSISIKDKEYLAELLSSGAWFSSKMMEDKFNRTRAIISRLSNVIDSVTFSFPQSNRHFRRYLIYQPDDYYLHIIKNYEKFTRLIKIIE</sequence>
<dbReference type="Proteomes" id="UP001597318">
    <property type="component" value="Unassembled WGS sequence"/>
</dbReference>
<accession>A0ABW5C6A3</accession>
<evidence type="ECO:0000313" key="1">
    <source>
        <dbReference type="EMBL" id="MFD2216465.1"/>
    </source>
</evidence>